<feature type="region of interest" description="Disordered" evidence="1">
    <location>
        <begin position="334"/>
        <end position="368"/>
    </location>
</feature>
<dbReference type="PROSITE" id="PS50234">
    <property type="entry name" value="VWFA"/>
    <property type="match status" value="1"/>
</dbReference>
<dbReference type="InterPro" id="IPR036465">
    <property type="entry name" value="vWFA_dom_sf"/>
</dbReference>
<feature type="region of interest" description="Disordered" evidence="1">
    <location>
        <begin position="1"/>
        <end position="22"/>
    </location>
</feature>
<dbReference type="SMART" id="SM00327">
    <property type="entry name" value="VWA"/>
    <property type="match status" value="1"/>
</dbReference>
<dbReference type="RefSeq" id="WP_055549245.1">
    <property type="nucleotide sequence ID" value="NZ_CP023699.1"/>
</dbReference>
<keyword evidence="5" id="KW-1185">Reference proteome</keyword>
<keyword evidence="2" id="KW-0812">Transmembrane</keyword>
<feature type="domain" description="VWFA" evidence="3">
    <location>
        <begin position="386"/>
        <end position="583"/>
    </location>
</feature>
<dbReference type="OrthoDB" id="5621159at2"/>
<proteinExistence type="predicted"/>
<gene>
    <name evidence="4" type="ORF">CP970_37325</name>
</gene>
<accession>A0A5J6GN68</accession>
<dbReference type="InterPro" id="IPR002035">
    <property type="entry name" value="VWF_A"/>
</dbReference>
<evidence type="ECO:0000256" key="1">
    <source>
        <dbReference type="SAM" id="MobiDB-lite"/>
    </source>
</evidence>
<dbReference type="AlphaFoldDB" id="A0A5J6GN68"/>
<feature type="transmembrane region" description="Helical" evidence="2">
    <location>
        <begin position="26"/>
        <end position="44"/>
    </location>
</feature>
<organism evidence="4 5">
    <name type="scientific">Streptomyces kanamyceticus</name>
    <dbReference type="NCBI Taxonomy" id="1967"/>
    <lineage>
        <taxon>Bacteria</taxon>
        <taxon>Bacillati</taxon>
        <taxon>Actinomycetota</taxon>
        <taxon>Actinomycetes</taxon>
        <taxon>Kitasatosporales</taxon>
        <taxon>Streptomycetaceae</taxon>
        <taxon>Streptomyces</taxon>
    </lineage>
</organism>
<dbReference type="SUPFAM" id="SSF53850">
    <property type="entry name" value="Periplasmic binding protein-like II"/>
    <property type="match status" value="1"/>
</dbReference>
<keyword evidence="2" id="KW-1133">Transmembrane helix</keyword>
<dbReference type="EMBL" id="CP023699">
    <property type="protein sequence ID" value="QEU95842.1"/>
    <property type="molecule type" value="Genomic_DNA"/>
</dbReference>
<sequence>MGRHSLPDEDGTGAPGPRPRTRGRTVAIATALVLVVAGGTAVAARSGLLSFGGSCDDDAVRLNVVAAPDVTPALREAADDARENEITSDGHCIDVRVRARDSFEVAEELRAGKGDPAYDVWVPDSDVWMQRVGLGTKQTKVSPAGNIASSPIGIGMVPSAAETLGWPKKTYAWPELTTAAMKSDKLRLGAADPARSATGLLALSKIGASAKKQGGKEGDTQAAALAKALSTRTTDSEGQLLDTLARDGSGAEKGNPRRNQALVVSEQAAFAHNASAGEENSLDLFYPKDGSPRLDYPYALVDDAGMSTDLSRAALRFMTMFSDEDGERILAKHGFRTDPDKPSDELVTGAGGRTPQPYADEASEPPSDKEIQETLGMWTITVQSARLNTVVDASESMRQLVPGRAQSRMEVTKSSLLQALAGFTDEDQIGLWEFATRLDGARDYRKLQPTERLGDRKGGATHRDRLSASFSGLQPVPGGATGLYDTTLAAYKDAQAGYARGKFNALVILTDGANQDPGSISRGSLISQLDELSDPERPVPIIAIAVGPDADKEEVQQIAEASGGSGHQVDDPAQIHAVILKAIMEAGSKQG</sequence>
<dbReference type="Pfam" id="PF00092">
    <property type="entry name" value="VWA"/>
    <property type="match status" value="1"/>
</dbReference>
<feature type="compositionally biased region" description="Basic and acidic residues" evidence="1">
    <location>
        <begin position="334"/>
        <end position="344"/>
    </location>
</feature>
<dbReference type="Gene3D" id="3.40.50.410">
    <property type="entry name" value="von Willebrand factor, type A domain"/>
    <property type="match status" value="1"/>
</dbReference>
<protein>
    <submittedName>
        <fullName evidence="4">VWA domain-containing protein</fullName>
    </submittedName>
</protein>
<dbReference type="SUPFAM" id="SSF53300">
    <property type="entry name" value="vWA-like"/>
    <property type="match status" value="1"/>
</dbReference>
<evidence type="ECO:0000259" key="3">
    <source>
        <dbReference type="PROSITE" id="PS50234"/>
    </source>
</evidence>
<dbReference type="Pfam" id="PF13531">
    <property type="entry name" value="SBP_bac_11"/>
    <property type="match status" value="1"/>
</dbReference>
<name>A0A5J6GN68_STRKN</name>
<dbReference type="Proteomes" id="UP000325529">
    <property type="component" value="Chromosome"/>
</dbReference>
<reference evidence="4 5" key="1">
    <citation type="submission" date="2017-09" db="EMBL/GenBank/DDBJ databases">
        <authorList>
            <person name="Lee N."/>
            <person name="Cho B.-K."/>
        </authorList>
    </citation>
    <scope>NUCLEOTIDE SEQUENCE [LARGE SCALE GENOMIC DNA]</scope>
    <source>
        <strain evidence="4 5">ATCC 12853</strain>
    </source>
</reference>
<evidence type="ECO:0000256" key="2">
    <source>
        <dbReference type="SAM" id="Phobius"/>
    </source>
</evidence>
<keyword evidence="2" id="KW-0472">Membrane</keyword>
<evidence type="ECO:0000313" key="4">
    <source>
        <dbReference type="EMBL" id="QEU95842.1"/>
    </source>
</evidence>
<dbReference type="KEGG" id="ska:CP970_37325"/>
<evidence type="ECO:0000313" key="5">
    <source>
        <dbReference type="Proteomes" id="UP000325529"/>
    </source>
</evidence>